<organism evidence="4">
    <name type="scientific">Angiostrongylus costaricensis</name>
    <name type="common">Nematode worm</name>
    <dbReference type="NCBI Taxonomy" id="334426"/>
    <lineage>
        <taxon>Eukaryota</taxon>
        <taxon>Metazoa</taxon>
        <taxon>Ecdysozoa</taxon>
        <taxon>Nematoda</taxon>
        <taxon>Chromadorea</taxon>
        <taxon>Rhabditida</taxon>
        <taxon>Rhabditina</taxon>
        <taxon>Rhabditomorpha</taxon>
        <taxon>Strongyloidea</taxon>
        <taxon>Metastrongylidae</taxon>
        <taxon>Angiostrongylus</taxon>
    </lineage>
</organism>
<evidence type="ECO:0000313" key="4">
    <source>
        <dbReference type="WBParaSite" id="ACOC_0000501201-mRNA-1"/>
    </source>
</evidence>
<dbReference type="GO" id="GO:0098943">
    <property type="term" value="P:neurotransmitter receptor transport, postsynaptic endosome to lysosome"/>
    <property type="evidence" value="ECO:0007669"/>
    <property type="project" value="TreeGrafter"/>
</dbReference>
<dbReference type="GO" id="GO:0098839">
    <property type="term" value="C:postsynaptic density membrane"/>
    <property type="evidence" value="ECO:0007669"/>
    <property type="project" value="TreeGrafter"/>
</dbReference>
<reference evidence="2 3" key="2">
    <citation type="submission" date="2018-11" db="EMBL/GenBank/DDBJ databases">
        <authorList>
            <consortium name="Pathogen Informatics"/>
        </authorList>
    </citation>
    <scope>NUCLEOTIDE SEQUENCE [LARGE SCALE GENOMIC DNA]</scope>
    <source>
        <strain evidence="2 3">Costa Rica</strain>
    </source>
</reference>
<keyword evidence="1" id="KW-1133">Transmembrane helix</keyword>
<reference evidence="4" key="1">
    <citation type="submission" date="2017-02" db="UniProtKB">
        <authorList>
            <consortium name="WormBaseParasite"/>
        </authorList>
    </citation>
    <scope>IDENTIFICATION</scope>
</reference>
<dbReference type="Proteomes" id="UP000267027">
    <property type="component" value="Unassembled WGS sequence"/>
</dbReference>
<name>A0A0R3PKB3_ANGCS</name>
<evidence type="ECO:0000313" key="3">
    <source>
        <dbReference type="Proteomes" id="UP000267027"/>
    </source>
</evidence>
<sequence length="297" mass="33757">MMVIPVSQHKLIKIRRKNRYKLTRLALYCSLGACVCDIICSSTNSWLYTSEVLKYYVPPNNSQAYEDSQLNDPVFLKNASFGPWQYCWLDPLTEFHCNSVQYLVDEDPSDVTTSVQHSIRSAFLFMMCGAVLVVIGFLLSILCTLLPNPYSSLFTCTIIHINAGIANFLCIVVFMSAVSKEVGNKIHPASEMDDPLFHFEYGFSFILLQSTFLLTELAALFSAVVYMAKRDERTFNRYKIRSLLKSTTVIHSLKYVAVQVINTTLQLLTSIEKPVSDVVQERGKNQPARFARGRRTR</sequence>
<dbReference type="GO" id="GO:0005245">
    <property type="term" value="F:voltage-gated calcium channel activity"/>
    <property type="evidence" value="ECO:0007669"/>
    <property type="project" value="TreeGrafter"/>
</dbReference>
<evidence type="ECO:0000313" key="2">
    <source>
        <dbReference type="EMBL" id="VDM56598.1"/>
    </source>
</evidence>
<keyword evidence="3" id="KW-1185">Reference proteome</keyword>
<dbReference type="PANTHER" id="PTHR12107:SF0">
    <property type="entry name" value="STARGAZIN (MAMMALIAN CALCIUM CHANNEL) HOMOLOG"/>
    <property type="match status" value="1"/>
</dbReference>
<dbReference type="Gene3D" id="1.20.140.150">
    <property type="match status" value="1"/>
</dbReference>
<dbReference type="GO" id="GO:0032281">
    <property type="term" value="C:AMPA glutamate receptor complex"/>
    <property type="evidence" value="ECO:0007669"/>
    <property type="project" value="TreeGrafter"/>
</dbReference>
<dbReference type="InterPro" id="IPR051072">
    <property type="entry name" value="CACNG_subunit"/>
</dbReference>
<dbReference type="STRING" id="334426.A0A0R3PKB3"/>
<keyword evidence="1" id="KW-0812">Transmembrane</keyword>
<dbReference type="OrthoDB" id="9990458at2759"/>
<dbReference type="GO" id="GO:0016247">
    <property type="term" value="F:channel regulator activity"/>
    <property type="evidence" value="ECO:0007669"/>
    <property type="project" value="TreeGrafter"/>
</dbReference>
<gene>
    <name evidence="2" type="ORF">ACOC_LOCUS5013</name>
</gene>
<dbReference type="AlphaFoldDB" id="A0A0R3PKB3"/>
<dbReference type="OMA" id="SESFFNY"/>
<keyword evidence="1" id="KW-0472">Membrane</keyword>
<dbReference type="GO" id="GO:0019226">
    <property type="term" value="P:transmission of nerve impulse"/>
    <property type="evidence" value="ECO:0007669"/>
    <property type="project" value="TreeGrafter"/>
</dbReference>
<feature type="transmembrane region" description="Helical" evidence="1">
    <location>
        <begin position="25"/>
        <end position="48"/>
    </location>
</feature>
<proteinExistence type="predicted"/>
<protein>
    <submittedName>
        <fullName evidence="2 4">Uncharacterized protein</fullName>
    </submittedName>
</protein>
<feature type="transmembrane region" description="Helical" evidence="1">
    <location>
        <begin position="153"/>
        <end position="178"/>
    </location>
</feature>
<dbReference type="GO" id="GO:0098970">
    <property type="term" value="P:postsynaptic neurotransmitter receptor diffusion trapping"/>
    <property type="evidence" value="ECO:0007669"/>
    <property type="project" value="TreeGrafter"/>
</dbReference>
<accession>A0A0R3PKB3</accession>
<feature type="transmembrane region" description="Helical" evidence="1">
    <location>
        <begin position="201"/>
        <end position="228"/>
    </location>
</feature>
<feature type="transmembrane region" description="Helical" evidence="1">
    <location>
        <begin position="122"/>
        <end position="146"/>
    </location>
</feature>
<dbReference type="PANTHER" id="PTHR12107">
    <property type="entry name" value="VOLTAGE-DEPENDENT CALCIUM CHANNEL GAMMA SUBUNIT"/>
    <property type="match status" value="1"/>
</dbReference>
<dbReference type="GO" id="GO:0099590">
    <property type="term" value="P:neurotransmitter receptor internalization"/>
    <property type="evidence" value="ECO:0007669"/>
    <property type="project" value="TreeGrafter"/>
</dbReference>
<dbReference type="WBParaSite" id="ACOC_0000501201-mRNA-1">
    <property type="protein sequence ID" value="ACOC_0000501201-mRNA-1"/>
    <property type="gene ID" value="ACOC_0000501201"/>
</dbReference>
<evidence type="ECO:0000256" key="1">
    <source>
        <dbReference type="SAM" id="Phobius"/>
    </source>
</evidence>
<dbReference type="EMBL" id="UYYA01003843">
    <property type="protein sequence ID" value="VDM56598.1"/>
    <property type="molecule type" value="Genomic_DNA"/>
</dbReference>
<dbReference type="GO" id="GO:0051968">
    <property type="term" value="P:positive regulation of synaptic transmission, glutamatergic"/>
    <property type="evidence" value="ECO:0007669"/>
    <property type="project" value="TreeGrafter"/>
</dbReference>